<gene>
    <name evidence="2" type="ORF">OJAV_G00236430</name>
</gene>
<proteinExistence type="predicted"/>
<feature type="region of interest" description="Disordered" evidence="1">
    <location>
        <begin position="61"/>
        <end position="92"/>
    </location>
</feature>
<evidence type="ECO:0000256" key="1">
    <source>
        <dbReference type="SAM" id="MobiDB-lite"/>
    </source>
</evidence>
<sequence>MARATFIASTVTFHRRNVQVSNRLLFEKSVKELLKLTSAALLQHICIFVGGKITCVLPGETASTSADSPHLSGASLGSNQSSEHQKTRKYAD</sequence>
<keyword evidence="3" id="KW-1185">Reference proteome</keyword>
<reference evidence="2 3" key="2">
    <citation type="submission" date="2019-01" db="EMBL/GenBank/DDBJ databases">
        <title>A chromosome length genome reference of the Java medaka (oryzias javanicus).</title>
        <authorList>
            <person name="Herpin A."/>
            <person name="Takehana Y."/>
            <person name="Naruse K."/>
            <person name="Ansai S."/>
            <person name="Kawaguchi M."/>
        </authorList>
    </citation>
    <scope>NUCLEOTIDE SEQUENCE [LARGE SCALE GENOMIC DNA]</scope>
    <source>
        <strain evidence="2">RS831</strain>
        <tissue evidence="2">Whole body</tissue>
    </source>
</reference>
<dbReference type="AlphaFoldDB" id="A0A3S2MAZ6"/>
<organism evidence="2 3">
    <name type="scientific">Oryzias javanicus</name>
    <name type="common">Javanese ricefish</name>
    <name type="synonym">Aplocheilus javanicus</name>
    <dbReference type="NCBI Taxonomy" id="123683"/>
    <lineage>
        <taxon>Eukaryota</taxon>
        <taxon>Metazoa</taxon>
        <taxon>Chordata</taxon>
        <taxon>Craniata</taxon>
        <taxon>Vertebrata</taxon>
        <taxon>Euteleostomi</taxon>
        <taxon>Actinopterygii</taxon>
        <taxon>Neopterygii</taxon>
        <taxon>Teleostei</taxon>
        <taxon>Neoteleostei</taxon>
        <taxon>Acanthomorphata</taxon>
        <taxon>Ovalentaria</taxon>
        <taxon>Atherinomorphae</taxon>
        <taxon>Beloniformes</taxon>
        <taxon>Adrianichthyidae</taxon>
        <taxon>Oryziinae</taxon>
        <taxon>Oryzias</taxon>
    </lineage>
</organism>
<accession>A0A3S2MAZ6</accession>
<evidence type="ECO:0000313" key="3">
    <source>
        <dbReference type="Proteomes" id="UP000283210"/>
    </source>
</evidence>
<reference evidence="2 3" key="1">
    <citation type="submission" date="2018-11" db="EMBL/GenBank/DDBJ databases">
        <authorList>
            <person name="Lopez-Roques C."/>
            <person name="Donnadieu C."/>
            <person name="Bouchez O."/>
            <person name="Klopp C."/>
            <person name="Cabau C."/>
            <person name="Zahm M."/>
        </authorList>
    </citation>
    <scope>NUCLEOTIDE SEQUENCE [LARGE SCALE GENOMIC DNA]</scope>
    <source>
        <strain evidence="2">RS831</strain>
        <tissue evidence="2">Whole body</tissue>
    </source>
</reference>
<feature type="compositionally biased region" description="Basic and acidic residues" evidence="1">
    <location>
        <begin position="83"/>
        <end position="92"/>
    </location>
</feature>
<name>A0A3S2MAZ6_ORYJA</name>
<dbReference type="EMBL" id="ML136739">
    <property type="protein sequence ID" value="RVE55428.1"/>
    <property type="molecule type" value="Genomic_DNA"/>
</dbReference>
<dbReference type="Proteomes" id="UP000283210">
    <property type="component" value="Unassembled WGS sequence"/>
</dbReference>
<evidence type="ECO:0000313" key="2">
    <source>
        <dbReference type="EMBL" id="RVE55428.1"/>
    </source>
</evidence>
<protein>
    <submittedName>
        <fullName evidence="2">Uncharacterized protein</fullName>
    </submittedName>
</protein>